<evidence type="ECO:0000313" key="3">
    <source>
        <dbReference type="Proteomes" id="UP000034838"/>
    </source>
</evidence>
<dbReference type="AlphaFoldDB" id="A0A1J4Q5J9"/>
<organism evidence="2 3">
    <name type="scientific">Streptomyces malaysiense</name>
    <dbReference type="NCBI Taxonomy" id="1428626"/>
    <lineage>
        <taxon>Bacteria</taxon>
        <taxon>Bacillati</taxon>
        <taxon>Actinomycetota</taxon>
        <taxon>Actinomycetes</taxon>
        <taxon>Kitasatosporales</taxon>
        <taxon>Streptomycetaceae</taxon>
        <taxon>Streptomyces</taxon>
    </lineage>
</organism>
<dbReference type="Proteomes" id="UP000034838">
    <property type="component" value="Unassembled WGS sequence"/>
</dbReference>
<dbReference type="OrthoDB" id="4248693at2"/>
<dbReference type="InterPro" id="IPR000086">
    <property type="entry name" value="NUDIX_hydrolase_dom"/>
</dbReference>
<accession>A0A1J4Q5J9</accession>
<dbReference type="InterPro" id="IPR015797">
    <property type="entry name" value="NUDIX_hydrolase-like_dom_sf"/>
</dbReference>
<dbReference type="RefSeq" id="WP_046423797.1">
    <property type="nucleotide sequence ID" value="NZ_LBDA02000012.1"/>
</dbReference>
<dbReference type="SUPFAM" id="SSF55811">
    <property type="entry name" value="Nudix"/>
    <property type="match status" value="1"/>
</dbReference>
<dbReference type="EMBL" id="LBDA02000012">
    <property type="protein sequence ID" value="OIK28265.1"/>
    <property type="molecule type" value="Genomic_DNA"/>
</dbReference>
<keyword evidence="3" id="KW-1185">Reference proteome</keyword>
<dbReference type="Gene3D" id="3.90.79.10">
    <property type="entry name" value="Nucleoside Triphosphate Pyrophosphohydrolase"/>
    <property type="match status" value="1"/>
</dbReference>
<evidence type="ECO:0000313" key="2">
    <source>
        <dbReference type="EMBL" id="OIK28265.1"/>
    </source>
</evidence>
<name>A0A1J4Q5J9_9ACTN</name>
<protein>
    <recommendedName>
        <fullName evidence="1">Nudix hydrolase domain-containing protein</fullName>
    </recommendedName>
</protein>
<comment type="caution">
    <text evidence="2">The sequence shown here is derived from an EMBL/GenBank/DDBJ whole genome shotgun (WGS) entry which is preliminary data.</text>
</comment>
<feature type="domain" description="Nudix hydrolase" evidence="1">
    <location>
        <begin position="7"/>
        <end position="54"/>
    </location>
</feature>
<sequence length="112" mass="11772">MENAVQAVVVYDGRLLLVREAGEWGLPSGAGQPAETVEATAARVVQELTGYLADGSAALDGSSAVLCQLLSEEPTDGARLAAADIRWTPNEETPAIALPETVRRYLEGHTPV</sequence>
<dbReference type="Pfam" id="PF00293">
    <property type="entry name" value="NUDIX"/>
    <property type="match status" value="1"/>
</dbReference>
<proteinExistence type="predicted"/>
<evidence type="ECO:0000259" key="1">
    <source>
        <dbReference type="Pfam" id="PF00293"/>
    </source>
</evidence>
<gene>
    <name evidence="2" type="ORF">VT52_006210</name>
</gene>
<reference evidence="2" key="1">
    <citation type="submission" date="2016-10" db="EMBL/GenBank/DDBJ databases">
        <title>Genome sequence of Streptomyces malaysiense MUSC 136.</title>
        <authorList>
            <person name="Lee L.-H."/>
            <person name="Ser H.-L."/>
        </authorList>
    </citation>
    <scope>NUCLEOTIDE SEQUENCE [LARGE SCALE GENOMIC DNA]</scope>
    <source>
        <strain evidence="2">MUSC 136</strain>
    </source>
</reference>